<dbReference type="InterPro" id="IPR014756">
    <property type="entry name" value="Ig_E-set"/>
</dbReference>
<keyword evidence="1" id="KW-0732">Signal</keyword>
<feature type="chain" id="PRO_5015991267" description="IPT/TIG domain-containing protein" evidence="1">
    <location>
        <begin position="28"/>
        <end position="345"/>
    </location>
</feature>
<evidence type="ECO:0000259" key="2">
    <source>
        <dbReference type="Pfam" id="PF01833"/>
    </source>
</evidence>
<dbReference type="EMBL" id="QKXH01000002">
    <property type="protein sequence ID" value="PZX94889.1"/>
    <property type="molecule type" value="Genomic_DNA"/>
</dbReference>
<dbReference type="InterPro" id="IPR013783">
    <property type="entry name" value="Ig-like_fold"/>
</dbReference>
<feature type="signal peptide" evidence="1">
    <location>
        <begin position="1"/>
        <end position="27"/>
    </location>
</feature>
<keyword evidence="4" id="KW-1185">Reference proteome</keyword>
<feature type="domain" description="IPT/TIG" evidence="2">
    <location>
        <begin position="132"/>
        <end position="201"/>
    </location>
</feature>
<protein>
    <recommendedName>
        <fullName evidence="2">IPT/TIG domain-containing protein</fullName>
    </recommendedName>
</protein>
<dbReference type="Pfam" id="PF01833">
    <property type="entry name" value="TIG"/>
    <property type="match status" value="1"/>
</dbReference>
<name>A0A2W7UBM0_9FLAO</name>
<reference evidence="3 4" key="1">
    <citation type="submission" date="2018-06" db="EMBL/GenBank/DDBJ databases">
        <title>Flavobacterium sp IMCC34762, genome.</title>
        <authorList>
            <person name="Joung Y."/>
            <person name="Cho J."/>
            <person name="Song J."/>
        </authorList>
    </citation>
    <scope>NUCLEOTIDE SEQUENCE [LARGE SCALE GENOMIC DNA]</scope>
    <source>
        <strain evidence="3 4">IMCC34762</strain>
    </source>
</reference>
<comment type="caution">
    <text evidence="3">The sequence shown here is derived from an EMBL/GenBank/DDBJ whole genome shotgun (WGS) entry which is preliminary data.</text>
</comment>
<organism evidence="3 4">
    <name type="scientific">Flavobacterium aquariorum</name>
    <dbReference type="NCBI Taxonomy" id="2217670"/>
    <lineage>
        <taxon>Bacteria</taxon>
        <taxon>Pseudomonadati</taxon>
        <taxon>Bacteroidota</taxon>
        <taxon>Flavobacteriia</taxon>
        <taxon>Flavobacteriales</taxon>
        <taxon>Flavobacteriaceae</taxon>
        <taxon>Flavobacterium</taxon>
    </lineage>
</organism>
<evidence type="ECO:0000313" key="3">
    <source>
        <dbReference type="EMBL" id="PZX94889.1"/>
    </source>
</evidence>
<evidence type="ECO:0000256" key="1">
    <source>
        <dbReference type="SAM" id="SignalP"/>
    </source>
</evidence>
<dbReference type="PROSITE" id="PS51257">
    <property type="entry name" value="PROKAR_LIPOPROTEIN"/>
    <property type="match status" value="1"/>
</dbReference>
<sequence>MKNKKIKYLLSIVSMVLLVLGVFSSCSDDSADSGSGTLAITSVAKAEEGDLVPVTQGDPKNYYIIRGSGFTTVEKIYFNDFDTYFNPTMVTDTEIFVLIDEKTPYADATSKLKIVTKLGTIVYDFVIAPPSPSFGSFNPINAAEGDVITIYGNYFLDPIVKVGTETVPVISSTLTEIKVKLPAGADKKYISVTNISGTATSTYAVGTALFDDVAYYGFTFPAWNNHTYESEASEQGLIHIKKKMAAWDNMQGDWSWYDQIADYKGIRLSVKADSPGTLKLCFNGDWSERNMMTVTTGWNTFEFTWAELGNADHVQNITFQNMSKNAAGDGVENTFHIDNIGFVLK</sequence>
<gene>
    <name evidence="3" type="ORF">DOS84_04885</name>
</gene>
<accession>A0A2W7UBM0</accession>
<proteinExistence type="predicted"/>
<dbReference type="OrthoDB" id="1491905at2"/>
<dbReference type="Proteomes" id="UP000249177">
    <property type="component" value="Unassembled WGS sequence"/>
</dbReference>
<dbReference type="AlphaFoldDB" id="A0A2W7UBM0"/>
<dbReference type="RefSeq" id="WP_111408984.1">
    <property type="nucleotide sequence ID" value="NZ_QKXH01000002.1"/>
</dbReference>
<evidence type="ECO:0000313" key="4">
    <source>
        <dbReference type="Proteomes" id="UP000249177"/>
    </source>
</evidence>
<dbReference type="InterPro" id="IPR002909">
    <property type="entry name" value="IPT_dom"/>
</dbReference>
<dbReference type="Gene3D" id="2.60.40.10">
    <property type="entry name" value="Immunoglobulins"/>
    <property type="match status" value="2"/>
</dbReference>
<dbReference type="SUPFAM" id="SSF81296">
    <property type="entry name" value="E set domains"/>
    <property type="match status" value="1"/>
</dbReference>